<evidence type="ECO:0000313" key="8">
    <source>
        <dbReference type="Proteomes" id="UP001341840"/>
    </source>
</evidence>
<dbReference type="EMBL" id="JASCZI010271985">
    <property type="protein sequence ID" value="MED6218809.1"/>
    <property type="molecule type" value="Genomic_DNA"/>
</dbReference>
<accession>A0ABU6Z8F2</accession>
<name>A0ABU6Z8F2_9FABA</name>
<gene>
    <name evidence="7" type="ORF">PIB30_030131</name>
</gene>
<evidence type="ECO:0000256" key="2">
    <source>
        <dbReference type="ARBA" id="ARBA00022692"/>
    </source>
</evidence>
<keyword evidence="8" id="KW-1185">Reference proteome</keyword>
<evidence type="ECO:0000256" key="5">
    <source>
        <dbReference type="SAM" id="Phobius"/>
    </source>
</evidence>
<comment type="caution">
    <text evidence="7">The sequence shown here is derived from an EMBL/GenBank/DDBJ whole genome shotgun (WGS) entry which is preliminary data.</text>
</comment>
<proteinExistence type="predicted"/>
<evidence type="ECO:0000256" key="4">
    <source>
        <dbReference type="ARBA" id="ARBA00023136"/>
    </source>
</evidence>
<keyword evidence="2 5" id="KW-0812">Transmembrane</keyword>
<feature type="transmembrane region" description="Helical" evidence="5">
    <location>
        <begin position="67"/>
        <end position="91"/>
    </location>
</feature>
<sequence length="125" mass="13939">MRLSRRSNPIPLLMRSKVIISVPPPRFRTLCSIIVARVVLFEIIYVGDIPQCLPKFSVPKAFEYVESLIPIAALLTGVAILESVGIAKALAAKNGIERSKGRADLLVALVFLKRDDEKWMKHTLE</sequence>
<dbReference type="Pfam" id="PF00916">
    <property type="entry name" value="Sulfate_transp"/>
    <property type="match status" value="1"/>
</dbReference>
<comment type="subcellular location">
    <subcellularLocation>
        <location evidence="1">Membrane</location>
        <topology evidence="1">Multi-pass membrane protein</topology>
    </subcellularLocation>
</comment>
<dbReference type="Proteomes" id="UP001341840">
    <property type="component" value="Unassembled WGS sequence"/>
</dbReference>
<dbReference type="InterPro" id="IPR011547">
    <property type="entry name" value="SLC26A/SulP_dom"/>
</dbReference>
<protein>
    <recommendedName>
        <fullName evidence="6">SLC26A/SulP transporter domain-containing protein</fullName>
    </recommendedName>
</protein>
<feature type="transmembrane region" description="Helical" evidence="5">
    <location>
        <begin position="27"/>
        <end position="47"/>
    </location>
</feature>
<keyword evidence="3 5" id="KW-1133">Transmembrane helix</keyword>
<organism evidence="7 8">
    <name type="scientific">Stylosanthes scabra</name>
    <dbReference type="NCBI Taxonomy" id="79078"/>
    <lineage>
        <taxon>Eukaryota</taxon>
        <taxon>Viridiplantae</taxon>
        <taxon>Streptophyta</taxon>
        <taxon>Embryophyta</taxon>
        <taxon>Tracheophyta</taxon>
        <taxon>Spermatophyta</taxon>
        <taxon>Magnoliopsida</taxon>
        <taxon>eudicotyledons</taxon>
        <taxon>Gunneridae</taxon>
        <taxon>Pentapetalae</taxon>
        <taxon>rosids</taxon>
        <taxon>fabids</taxon>
        <taxon>Fabales</taxon>
        <taxon>Fabaceae</taxon>
        <taxon>Papilionoideae</taxon>
        <taxon>50 kb inversion clade</taxon>
        <taxon>dalbergioids sensu lato</taxon>
        <taxon>Dalbergieae</taxon>
        <taxon>Pterocarpus clade</taxon>
        <taxon>Stylosanthes</taxon>
    </lineage>
</organism>
<keyword evidence="4 5" id="KW-0472">Membrane</keyword>
<reference evidence="7 8" key="1">
    <citation type="journal article" date="2023" name="Plants (Basel)">
        <title>Bridging the Gap: Combining Genomics and Transcriptomics Approaches to Understand Stylosanthes scabra, an Orphan Legume from the Brazilian Caatinga.</title>
        <authorList>
            <person name="Ferreira-Neto J.R.C."/>
            <person name="da Silva M.D."/>
            <person name="Binneck E."/>
            <person name="de Melo N.F."/>
            <person name="da Silva R.H."/>
            <person name="de Melo A.L.T.M."/>
            <person name="Pandolfi V."/>
            <person name="Bustamante F.O."/>
            <person name="Brasileiro-Vidal A.C."/>
            <person name="Benko-Iseppon A.M."/>
        </authorList>
    </citation>
    <scope>NUCLEOTIDE SEQUENCE [LARGE SCALE GENOMIC DNA]</scope>
    <source>
        <tissue evidence="7">Leaves</tissue>
    </source>
</reference>
<evidence type="ECO:0000256" key="1">
    <source>
        <dbReference type="ARBA" id="ARBA00004141"/>
    </source>
</evidence>
<evidence type="ECO:0000259" key="6">
    <source>
        <dbReference type="Pfam" id="PF00916"/>
    </source>
</evidence>
<feature type="domain" description="SLC26A/SulP transporter" evidence="6">
    <location>
        <begin position="17"/>
        <end position="99"/>
    </location>
</feature>
<evidence type="ECO:0000313" key="7">
    <source>
        <dbReference type="EMBL" id="MED6218809.1"/>
    </source>
</evidence>
<evidence type="ECO:0000256" key="3">
    <source>
        <dbReference type="ARBA" id="ARBA00022989"/>
    </source>
</evidence>